<dbReference type="PANTHER" id="PTHR24291:SF189">
    <property type="entry name" value="CYTOCHROME P450 4C3-RELATED"/>
    <property type="match status" value="1"/>
</dbReference>
<comment type="similarity">
    <text evidence="3">Belongs to the cytochrome P450 family.</text>
</comment>
<dbReference type="Proteomes" id="UP000887116">
    <property type="component" value="Unassembled WGS sequence"/>
</dbReference>
<dbReference type="GO" id="GO:0005789">
    <property type="term" value="C:endoplasmic reticulum membrane"/>
    <property type="evidence" value="ECO:0007669"/>
    <property type="project" value="UniProtKB-SubCell"/>
</dbReference>
<dbReference type="PANTHER" id="PTHR24291">
    <property type="entry name" value="CYTOCHROME P450 FAMILY 4"/>
    <property type="match status" value="1"/>
</dbReference>
<evidence type="ECO:0000256" key="2">
    <source>
        <dbReference type="ARBA" id="ARBA00004586"/>
    </source>
</evidence>
<keyword evidence="7" id="KW-0560">Oxidoreductase</keyword>
<keyword evidence="4" id="KW-0479">Metal-binding</keyword>
<keyword evidence="8" id="KW-0472">Membrane</keyword>
<evidence type="ECO:0000313" key="10">
    <source>
        <dbReference type="Proteomes" id="UP000887116"/>
    </source>
</evidence>
<dbReference type="SUPFAM" id="SSF48264">
    <property type="entry name" value="Cytochrome P450"/>
    <property type="match status" value="1"/>
</dbReference>
<dbReference type="InterPro" id="IPR050196">
    <property type="entry name" value="Cytochrome_P450_Monoox"/>
</dbReference>
<evidence type="ECO:0000256" key="1">
    <source>
        <dbReference type="ARBA" id="ARBA00001971"/>
    </source>
</evidence>
<organism evidence="9 10">
    <name type="scientific">Trichonephila clavata</name>
    <name type="common">Joro spider</name>
    <name type="synonym">Nephila clavata</name>
    <dbReference type="NCBI Taxonomy" id="2740835"/>
    <lineage>
        <taxon>Eukaryota</taxon>
        <taxon>Metazoa</taxon>
        <taxon>Ecdysozoa</taxon>
        <taxon>Arthropoda</taxon>
        <taxon>Chelicerata</taxon>
        <taxon>Arachnida</taxon>
        <taxon>Araneae</taxon>
        <taxon>Araneomorphae</taxon>
        <taxon>Entelegynae</taxon>
        <taxon>Araneoidea</taxon>
        <taxon>Nephilidae</taxon>
        <taxon>Trichonephila</taxon>
    </lineage>
</organism>
<protein>
    <recommendedName>
        <fullName evidence="11">Cytochrome P450</fullName>
    </recommendedName>
</protein>
<evidence type="ECO:0008006" key="11">
    <source>
        <dbReference type="Google" id="ProtNLM"/>
    </source>
</evidence>
<dbReference type="GO" id="GO:0005506">
    <property type="term" value="F:iron ion binding"/>
    <property type="evidence" value="ECO:0007669"/>
    <property type="project" value="InterPro"/>
</dbReference>
<evidence type="ECO:0000256" key="4">
    <source>
        <dbReference type="ARBA" id="ARBA00022617"/>
    </source>
</evidence>
<sequence>MSYDLDLSLHKPLTRKVRTNNSPYRPNQNYACPWTQACPRSLEPPGFKATTRQKEDFRIRQIVPLPDWPSTASRLKPATQQRRLQVRDNEHLANTAMRENSQLLSKGTRANEKSRIYEYMKPVFGTGLATRSAEQWKPRRKLLTPCFHADILRGFLTVFNERSQKLVQHLGQETRKDFTDIGTPVTLATVGVILETMFGATIEALDNNSSKYITALER</sequence>
<keyword evidence="10" id="KW-1185">Reference proteome</keyword>
<comment type="cofactor">
    <cofactor evidence="1">
        <name>heme</name>
        <dbReference type="ChEBI" id="CHEBI:30413"/>
    </cofactor>
</comment>
<gene>
    <name evidence="9" type="ORF">TNCT_353291</name>
</gene>
<evidence type="ECO:0000256" key="5">
    <source>
        <dbReference type="ARBA" id="ARBA00022824"/>
    </source>
</evidence>
<dbReference type="EMBL" id="BMAO01038003">
    <property type="protein sequence ID" value="GFR21841.1"/>
    <property type="molecule type" value="Genomic_DNA"/>
</dbReference>
<keyword evidence="7" id="KW-0503">Monooxygenase</keyword>
<dbReference type="Pfam" id="PF00067">
    <property type="entry name" value="p450"/>
    <property type="match status" value="1"/>
</dbReference>
<evidence type="ECO:0000313" key="9">
    <source>
        <dbReference type="EMBL" id="GFR21841.1"/>
    </source>
</evidence>
<dbReference type="GO" id="GO:0020037">
    <property type="term" value="F:heme binding"/>
    <property type="evidence" value="ECO:0007669"/>
    <property type="project" value="InterPro"/>
</dbReference>
<dbReference type="OrthoDB" id="6432257at2759"/>
<dbReference type="InterPro" id="IPR001128">
    <property type="entry name" value="Cyt_P450"/>
</dbReference>
<evidence type="ECO:0000256" key="6">
    <source>
        <dbReference type="ARBA" id="ARBA00023004"/>
    </source>
</evidence>
<evidence type="ECO:0000256" key="7">
    <source>
        <dbReference type="ARBA" id="ARBA00023033"/>
    </source>
</evidence>
<comment type="caution">
    <text evidence="9">The sequence shown here is derived from an EMBL/GenBank/DDBJ whole genome shotgun (WGS) entry which is preliminary data.</text>
</comment>
<keyword evidence="5" id="KW-0256">Endoplasmic reticulum</keyword>
<evidence type="ECO:0000256" key="8">
    <source>
        <dbReference type="ARBA" id="ARBA00023136"/>
    </source>
</evidence>
<proteinExistence type="inferred from homology"/>
<dbReference type="InterPro" id="IPR036396">
    <property type="entry name" value="Cyt_P450_sf"/>
</dbReference>
<accession>A0A8X6HDF3</accession>
<keyword evidence="6" id="KW-0408">Iron</keyword>
<reference evidence="9" key="1">
    <citation type="submission" date="2020-07" db="EMBL/GenBank/DDBJ databases">
        <title>Multicomponent nature underlies the extraordinary mechanical properties of spider dragline silk.</title>
        <authorList>
            <person name="Kono N."/>
            <person name="Nakamura H."/>
            <person name="Mori M."/>
            <person name="Yoshida Y."/>
            <person name="Ohtoshi R."/>
            <person name="Malay A.D."/>
            <person name="Moran D.A.P."/>
            <person name="Tomita M."/>
            <person name="Numata K."/>
            <person name="Arakawa K."/>
        </authorList>
    </citation>
    <scope>NUCLEOTIDE SEQUENCE</scope>
</reference>
<name>A0A8X6HDF3_TRICU</name>
<comment type="subcellular location">
    <subcellularLocation>
        <location evidence="2">Endoplasmic reticulum membrane</location>
    </subcellularLocation>
</comment>
<dbReference type="Gene3D" id="1.10.630.10">
    <property type="entry name" value="Cytochrome P450"/>
    <property type="match status" value="1"/>
</dbReference>
<dbReference type="AlphaFoldDB" id="A0A8X6HDF3"/>
<dbReference type="GO" id="GO:0004497">
    <property type="term" value="F:monooxygenase activity"/>
    <property type="evidence" value="ECO:0007669"/>
    <property type="project" value="UniProtKB-KW"/>
</dbReference>
<dbReference type="GO" id="GO:0016705">
    <property type="term" value="F:oxidoreductase activity, acting on paired donors, with incorporation or reduction of molecular oxygen"/>
    <property type="evidence" value="ECO:0007669"/>
    <property type="project" value="InterPro"/>
</dbReference>
<keyword evidence="4" id="KW-0349">Heme</keyword>
<evidence type="ECO:0000256" key="3">
    <source>
        <dbReference type="ARBA" id="ARBA00010617"/>
    </source>
</evidence>